<keyword evidence="4" id="KW-0238">DNA-binding</keyword>
<evidence type="ECO:0000259" key="6">
    <source>
        <dbReference type="Pfam" id="PF04542"/>
    </source>
</evidence>
<evidence type="ECO:0000256" key="4">
    <source>
        <dbReference type="ARBA" id="ARBA00023125"/>
    </source>
</evidence>
<keyword evidence="3" id="KW-0731">Sigma factor</keyword>
<evidence type="ECO:0000256" key="3">
    <source>
        <dbReference type="ARBA" id="ARBA00023082"/>
    </source>
</evidence>
<comment type="similarity">
    <text evidence="1">Belongs to the sigma-70 factor family. ECF subfamily.</text>
</comment>
<dbReference type="Gene3D" id="1.10.1740.10">
    <property type="match status" value="1"/>
</dbReference>
<dbReference type="CDD" id="cd06171">
    <property type="entry name" value="Sigma70_r4"/>
    <property type="match status" value="1"/>
</dbReference>
<name>A0A1I2BVJ5_9ACTN</name>
<keyword evidence="5" id="KW-0804">Transcription</keyword>
<feature type="domain" description="RNA polymerase sigma-70 region 2" evidence="6">
    <location>
        <begin position="13"/>
        <end position="76"/>
    </location>
</feature>
<gene>
    <name evidence="8" type="ORF">SAMN05421541_102546</name>
</gene>
<dbReference type="AlphaFoldDB" id="A0A1I2BVJ5"/>
<dbReference type="Proteomes" id="UP000199645">
    <property type="component" value="Unassembled WGS sequence"/>
</dbReference>
<dbReference type="InterPro" id="IPR014325">
    <property type="entry name" value="RNA_pol_sigma-E_actinobac"/>
</dbReference>
<dbReference type="STRING" id="35752.SAMN05421541_102546"/>
<sequence length="166" mass="18741">MNTDESFAAFVTARSGRLIAHAELLCGSREQARDIVQTVLMRAYPRWRRIEHEDPYGYLCRAVTNAVTDWWRLAHRRREQPVDVLPETSAGDGTARADDRHTLIGALARLTPRERAIVVLRYLDDRKESEVADMLGISAGTVKSLCHRALGKMRISLGEVEVERSA</sequence>
<dbReference type="EMBL" id="FONV01000002">
    <property type="protein sequence ID" value="SFE59968.1"/>
    <property type="molecule type" value="Genomic_DNA"/>
</dbReference>
<dbReference type="Pfam" id="PF04545">
    <property type="entry name" value="Sigma70_r4"/>
    <property type="match status" value="1"/>
</dbReference>
<dbReference type="GO" id="GO:0016987">
    <property type="term" value="F:sigma factor activity"/>
    <property type="evidence" value="ECO:0007669"/>
    <property type="project" value="UniProtKB-KW"/>
</dbReference>
<dbReference type="PANTHER" id="PTHR43133:SF50">
    <property type="entry name" value="ECF RNA POLYMERASE SIGMA FACTOR SIGM"/>
    <property type="match status" value="1"/>
</dbReference>
<dbReference type="SUPFAM" id="SSF88946">
    <property type="entry name" value="Sigma2 domain of RNA polymerase sigma factors"/>
    <property type="match status" value="1"/>
</dbReference>
<feature type="domain" description="RNA polymerase sigma-70 region 4" evidence="7">
    <location>
        <begin position="106"/>
        <end position="154"/>
    </location>
</feature>
<dbReference type="InterPro" id="IPR036388">
    <property type="entry name" value="WH-like_DNA-bd_sf"/>
</dbReference>
<dbReference type="GO" id="GO:0006352">
    <property type="term" value="P:DNA-templated transcription initiation"/>
    <property type="evidence" value="ECO:0007669"/>
    <property type="project" value="InterPro"/>
</dbReference>
<proteinExistence type="inferred from homology"/>
<dbReference type="InterPro" id="IPR014284">
    <property type="entry name" value="RNA_pol_sigma-70_dom"/>
</dbReference>
<evidence type="ECO:0000256" key="5">
    <source>
        <dbReference type="ARBA" id="ARBA00023163"/>
    </source>
</evidence>
<evidence type="ECO:0000259" key="7">
    <source>
        <dbReference type="Pfam" id="PF04545"/>
    </source>
</evidence>
<organism evidence="8 9">
    <name type="scientific">Actinoplanes philippinensis</name>
    <dbReference type="NCBI Taxonomy" id="35752"/>
    <lineage>
        <taxon>Bacteria</taxon>
        <taxon>Bacillati</taxon>
        <taxon>Actinomycetota</taxon>
        <taxon>Actinomycetes</taxon>
        <taxon>Micromonosporales</taxon>
        <taxon>Micromonosporaceae</taxon>
        <taxon>Actinoplanes</taxon>
    </lineage>
</organism>
<dbReference type="GO" id="GO:0003677">
    <property type="term" value="F:DNA binding"/>
    <property type="evidence" value="ECO:0007669"/>
    <property type="project" value="UniProtKB-KW"/>
</dbReference>
<accession>A0A1I2BVJ5</accession>
<keyword evidence="2" id="KW-0805">Transcription regulation</keyword>
<evidence type="ECO:0000256" key="2">
    <source>
        <dbReference type="ARBA" id="ARBA00023015"/>
    </source>
</evidence>
<dbReference type="InterPro" id="IPR039425">
    <property type="entry name" value="RNA_pol_sigma-70-like"/>
</dbReference>
<dbReference type="OrthoDB" id="3692620at2"/>
<dbReference type="NCBIfam" id="TIGR02983">
    <property type="entry name" value="SigE-fam_strep"/>
    <property type="match status" value="1"/>
</dbReference>
<reference evidence="8 9" key="1">
    <citation type="submission" date="2016-10" db="EMBL/GenBank/DDBJ databases">
        <authorList>
            <person name="de Groot N.N."/>
        </authorList>
    </citation>
    <scope>NUCLEOTIDE SEQUENCE [LARGE SCALE GENOMIC DNA]</scope>
    <source>
        <strain evidence="8 9">DSM 43019</strain>
    </source>
</reference>
<protein>
    <submittedName>
        <fullName evidence="8">RNA polymerase sigma-70 factor, sigma-E family</fullName>
    </submittedName>
</protein>
<dbReference type="InterPro" id="IPR013325">
    <property type="entry name" value="RNA_pol_sigma_r2"/>
</dbReference>
<evidence type="ECO:0000313" key="9">
    <source>
        <dbReference type="Proteomes" id="UP000199645"/>
    </source>
</evidence>
<dbReference type="PANTHER" id="PTHR43133">
    <property type="entry name" value="RNA POLYMERASE ECF-TYPE SIGMA FACTO"/>
    <property type="match status" value="1"/>
</dbReference>
<dbReference type="InterPro" id="IPR013324">
    <property type="entry name" value="RNA_pol_sigma_r3/r4-like"/>
</dbReference>
<dbReference type="InterPro" id="IPR007630">
    <property type="entry name" value="RNA_pol_sigma70_r4"/>
</dbReference>
<dbReference type="NCBIfam" id="TIGR02937">
    <property type="entry name" value="sigma70-ECF"/>
    <property type="match status" value="1"/>
</dbReference>
<evidence type="ECO:0000313" key="8">
    <source>
        <dbReference type="EMBL" id="SFE59968.1"/>
    </source>
</evidence>
<dbReference type="Gene3D" id="1.10.10.10">
    <property type="entry name" value="Winged helix-like DNA-binding domain superfamily/Winged helix DNA-binding domain"/>
    <property type="match status" value="1"/>
</dbReference>
<dbReference type="Pfam" id="PF04542">
    <property type="entry name" value="Sigma70_r2"/>
    <property type="match status" value="1"/>
</dbReference>
<dbReference type="InterPro" id="IPR007627">
    <property type="entry name" value="RNA_pol_sigma70_r2"/>
</dbReference>
<dbReference type="SUPFAM" id="SSF88659">
    <property type="entry name" value="Sigma3 and sigma4 domains of RNA polymerase sigma factors"/>
    <property type="match status" value="1"/>
</dbReference>
<evidence type="ECO:0000256" key="1">
    <source>
        <dbReference type="ARBA" id="ARBA00010641"/>
    </source>
</evidence>
<keyword evidence="9" id="KW-1185">Reference proteome</keyword>
<dbReference type="RefSeq" id="WP_093611250.1">
    <property type="nucleotide sequence ID" value="NZ_BOMT01000019.1"/>
</dbReference>